<evidence type="ECO:0000313" key="1">
    <source>
        <dbReference type="EMBL" id="KXX81470.1"/>
    </source>
</evidence>
<gene>
    <name evidence="1" type="ORF">MMYC01_201753</name>
</gene>
<dbReference type="Proteomes" id="UP000078237">
    <property type="component" value="Unassembled WGS sequence"/>
</dbReference>
<accession>A0A175WEA8</accession>
<sequence length="228" mass="24553">MASPADPIHIATYGKDPRSPRLAKQKVVHCCLTVASALAELPALIAGNLTTLLTSGLDTNATVADPSRRKIPRAVFFGGGFSDEGYEAIVNAVRERAAGAEGKGKEKEPDQEERREGGRWLLLWRPRRVGKAATSLLLGDSKEWKRGWRGLIRWRRGGYVALDGEGGGKHEGWWNAICVGVGSIANLYVPVSDLNVLGELDVKTSLPPTAASRQGFGMLDDAVPLDDL</sequence>
<dbReference type="VEuPathDB" id="FungiDB:MMYC01_201753"/>
<organism evidence="1 2">
    <name type="scientific">Madurella mycetomatis</name>
    <dbReference type="NCBI Taxonomy" id="100816"/>
    <lineage>
        <taxon>Eukaryota</taxon>
        <taxon>Fungi</taxon>
        <taxon>Dikarya</taxon>
        <taxon>Ascomycota</taxon>
        <taxon>Pezizomycotina</taxon>
        <taxon>Sordariomycetes</taxon>
        <taxon>Sordariomycetidae</taxon>
        <taxon>Sordariales</taxon>
        <taxon>Sordariales incertae sedis</taxon>
        <taxon>Madurella</taxon>
    </lineage>
</organism>
<dbReference type="AlphaFoldDB" id="A0A175WEA8"/>
<dbReference type="EMBL" id="LCTW02000034">
    <property type="protein sequence ID" value="KXX81470.1"/>
    <property type="molecule type" value="Genomic_DNA"/>
</dbReference>
<evidence type="ECO:0000313" key="2">
    <source>
        <dbReference type="Proteomes" id="UP000078237"/>
    </source>
</evidence>
<reference evidence="1 2" key="1">
    <citation type="journal article" date="2016" name="Genome Announc.">
        <title>Genome Sequence of Madurella mycetomatis mm55, Isolated from a Human Mycetoma Case in Sudan.</title>
        <authorList>
            <person name="Smit S."/>
            <person name="Derks M.F."/>
            <person name="Bervoets S."/>
            <person name="Fahal A."/>
            <person name="van Leeuwen W."/>
            <person name="van Belkum A."/>
            <person name="van de Sande W.W."/>
        </authorList>
    </citation>
    <scope>NUCLEOTIDE SEQUENCE [LARGE SCALE GENOMIC DNA]</scope>
    <source>
        <strain evidence="2">mm55</strain>
    </source>
</reference>
<comment type="caution">
    <text evidence="1">The sequence shown here is derived from an EMBL/GenBank/DDBJ whole genome shotgun (WGS) entry which is preliminary data.</text>
</comment>
<protein>
    <submittedName>
        <fullName evidence="1">Uncharacterized protein</fullName>
    </submittedName>
</protein>
<dbReference type="OrthoDB" id="3649348at2759"/>
<proteinExistence type="predicted"/>
<keyword evidence="2" id="KW-1185">Reference proteome</keyword>
<name>A0A175WEA8_9PEZI</name>